<feature type="compositionally biased region" description="Basic residues" evidence="6">
    <location>
        <begin position="699"/>
        <end position="712"/>
    </location>
</feature>
<proteinExistence type="inferred from homology"/>
<evidence type="ECO:0000259" key="8">
    <source>
        <dbReference type="Pfam" id="PF13193"/>
    </source>
</evidence>
<protein>
    <submittedName>
        <fullName evidence="9">Uncharacterized protein</fullName>
    </submittedName>
</protein>
<dbReference type="PROSITE" id="PS00455">
    <property type="entry name" value="AMP_BINDING"/>
    <property type="match status" value="1"/>
</dbReference>
<dbReference type="PANTHER" id="PTHR24096">
    <property type="entry name" value="LONG-CHAIN-FATTY-ACID--COA LIGASE"/>
    <property type="match status" value="1"/>
</dbReference>
<evidence type="ECO:0000256" key="2">
    <source>
        <dbReference type="ARBA" id="ARBA00006432"/>
    </source>
</evidence>
<dbReference type="InterPro" id="IPR020845">
    <property type="entry name" value="AMP-binding_CS"/>
</dbReference>
<organism evidence="9 10">
    <name type="scientific">Heterodermia speciosa</name>
    <dbReference type="NCBI Taxonomy" id="116794"/>
    <lineage>
        <taxon>Eukaryota</taxon>
        <taxon>Fungi</taxon>
        <taxon>Dikarya</taxon>
        <taxon>Ascomycota</taxon>
        <taxon>Pezizomycotina</taxon>
        <taxon>Lecanoromycetes</taxon>
        <taxon>OSLEUM clade</taxon>
        <taxon>Lecanoromycetidae</taxon>
        <taxon>Caliciales</taxon>
        <taxon>Physciaceae</taxon>
        <taxon>Heterodermia</taxon>
    </lineage>
</organism>
<evidence type="ECO:0000256" key="4">
    <source>
        <dbReference type="ARBA" id="ARBA00022741"/>
    </source>
</evidence>
<gene>
    <name evidence="9" type="ORF">HETSPECPRED_005426</name>
</gene>
<reference evidence="9" key="1">
    <citation type="submission" date="2021-03" db="EMBL/GenBank/DDBJ databases">
        <authorList>
            <person name="Tagirdzhanova G."/>
        </authorList>
    </citation>
    <scope>NUCLEOTIDE SEQUENCE</scope>
</reference>
<dbReference type="Pfam" id="PF13193">
    <property type="entry name" value="AMP-binding_C"/>
    <property type="match status" value="1"/>
</dbReference>
<dbReference type="InterPro" id="IPR045851">
    <property type="entry name" value="AMP-bd_C_sf"/>
</dbReference>
<keyword evidence="5" id="KW-0067">ATP-binding</keyword>
<comment type="pathway">
    <text evidence="1">Secondary metabolite biosynthesis.</text>
</comment>
<name>A0A8H3IDA5_9LECA</name>
<dbReference type="GO" id="GO:0016405">
    <property type="term" value="F:CoA-ligase activity"/>
    <property type="evidence" value="ECO:0007669"/>
    <property type="project" value="TreeGrafter"/>
</dbReference>
<dbReference type="InterPro" id="IPR042099">
    <property type="entry name" value="ANL_N_sf"/>
</dbReference>
<dbReference type="GO" id="GO:0005524">
    <property type="term" value="F:ATP binding"/>
    <property type="evidence" value="ECO:0007669"/>
    <property type="project" value="UniProtKB-KW"/>
</dbReference>
<dbReference type="AlphaFoldDB" id="A0A8H3IDA5"/>
<evidence type="ECO:0000313" key="10">
    <source>
        <dbReference type="Proteomes" id="UP000664521"/>
    </source>
</evidence>
<evidence type="ECO:0000259" key="7">
    <source>
        <dbReference type="Pfam" id="PF00501"/>
    </source>
</evidence>
<evidence type="ECO:0000256" key="1">
    <source>
        <dbReference type="ARBA" id="ARBA00005179"/>
    </source>
</evidence>
<keyword evidence="4" id="KW-0547">Nucleotide-binding</keyword>
<sequence>MAVENDAPSIDLLSYIFENTVDDQDKPVLIDANDPSRFITARLARSTVRKLIAGLRSEGFERGDCLCLHSFNDIYYPLIYLAVIGAGGIFTGSNPAYTSLELNHHVRTSHAKYLLTEPHMLATAVETAQECGIPDSRLFVFDSFDKEPYENHRSWSELLQHEEQGWIRFDDTREKDTVAMLGFTSGTTGLPKAAMITHNYAVSQIWAIESRGKPYDVSRLLCLPAFHAFALPLVIGCPLRERHSMYLMRRFDMKQYLEIMKRFSITETAMVPAMIYGILKSPLATKEVLNSLRYMWCAGSPLRKSTQEDLQALLSPEAKISQVWGLTEVGWATALFWPEGDNSGSVGRPIPGLDVRLLDEEGIAIEEDNKEGEMFIKGSAMMLGYLDNPEATADMIDRDGWLRTGDIGYRCQGKFYVVDRKKVRRLCFDYLIPSGIVAYRQQDLIKVRGWQVAPAEIEAVLLTHPQIIGAAVLGVENGQGTGELPRAFVIRKPNLYNTAAASYGIGEEKDHQKVSEEEIQAFVAQRLARYKYLDGGVQFVNEIPRNASGKVLKAKLRAMQNAIEVFDKAVDRTVQQALKEDSKAVIERNDGTIASFPEAPVVNISKDALSGTFRGTVQGTANVVVQDVAPVDQATSADKHVLEKLQAIDDAIPHHGTDGFAEKIIGDAIENMKQNTDQSRMNNLKDGIGRKTHSILGAKRKRGGVLTRRNKRQSLDVTAR</sequence>
<dbReference type="PANTHER" id="PTHR24096:SF317">
    <property type="entry name" value="ADENYLATE-FORMING ENZYME AFEA"/>
    <property type="match status" value="1"/>
</dbReference>
<dbReference type="EMBL" id="CAJPDS010000034">
    <property type="protein sequence ID" value="CAF9923812.1"/>
    <property type="molecule type" value="Genomic_DNA"/>
</dbReference>
<dbReference type="InterPro" id="IPR025110">
    <property type="entry name" value="AMP-bd_C"/>
</dbReference>
<evidence type="ECO:0000256" key="5">
    <source>
        <dbReference type="ARBA" id="ARBA00022840"/>
    </source>
</evidence>
<feature type="region of interest" description="Disordered" evidence="6">
    <location>
        <begin position="699"/>
        <end position="720"/>
    </location>
</feature>
<feature type="domain" description="AMP-binding enzyme C-terminal" evidence="8">
    <location>
        <begin position="456"/>
        <end position="550"/>
    </location>
</feature>
<dbReference type="GO" id="GO:0019748">
    <property type="term" value="P:secondary metabolic process"/>
    <property type="evidence" value="ECO:0007669"/>
    <property type="project" value="TreeGrafter"/>
</dbReference>
<dbReference type="Pfam" id="PF00501">
    <property type="entry name" value="AMP-binding"/>
    <property type="match status" value="1"/>
</dbReference>
<dbReference type="InterPro" id="IPR000873">
    <property type="entry name" value="AMP-dep_synth/lig_dom"/>
</dbReference>
<dbReference type="Proteomes" id="UP000664521">
    <property type="component" value="Unassembled WGS sequence"/>
</dbReference>
<feature type="domain" description="AMP-dependent synthetase/ligase" evidence="7">
    <location>
        <begin position="23"/>
        <end position="386"/>
    </location>
</feature>
<comment type="similarity">
    <text evidence="2">Belongs to the ATP-dependent AMP-binding enzyme family.</text>
</comment>
<keyword evidence="3" id="KW-0436">Ligase</keyword>
<comment type="caution">
    <text evidence="9">The sequence shown here is derived from an EMBL/GenBank/DDBJ whole genome shotgun (WGS) entry which is preliminary data.</text>
</comment>
<dbReference type="OrthoDB" id="6509636at2759"/>
<evidence type="ECO:0000313" key="9">
    <source>
        <dbReference type="EMBL" id="CAF9923812.1"/>
    </source>
</evidence>
<dbReference type="CDD" id="cd05911">
    <property type="entry name" value="Firefly_Luc_like"/>
    <property type="match status" value="1"/>
</dbReference>
<dbReference type="Gene3D" id="3.30.300.30">
    <property type="match status" value="1"/>
</dbReference>
<keyword evidence="10" id="KW-1185">Reference proteome</keyword>
<dbReference type="Gene3D" id="3.40.50.12780">
    <property type="entry name" value="N-terminal domain of ligase-like"/>
    <property type="match status" value="1"/>
</dbReference>
<evidence type="ECO:0000256" key="3">
    <source>
        <dbReference type="ARBA" id="ARBA00022598"/>
    </source>
</evidence>
<evidence type="ECO:0000256" key="6">
    <source>
        <dbReference type="SAM" id="MobiDB-lite"/>
    </source>
</evidence>
<dbReference type="SUPFAM" id="SSF56801">
    <property type="entry name" value="Acetyl-CoA synthetase-like"/>
    <property type="match status" value="1"/>
</dbReference>
<accession>A0A8H3IDA5</accession>